<dbReference type="Proteomes" id="UP000236286">
    <property type="component" value="Unassembled WGS sequence"/>
</dbReference>
<dbReference type="RefSeq" id="WP_102842003.1">
    <property type="nucleotide sequence ID" value="NZ_PDZR01000001.1"/>
</dbReference>
<sequence length="180" mass="19310">MFASDDIDAKAPAALEIDAIAASILGEGLPAVAERRLREAAASYHLDDVAETLLLEALEAAPHHPAVLIGLYRFYFYKGRLADAISVARACLDKALSELGLAGDWRAVQPGDADFGSYSAVLPRFFTFTLKGYAYLHMRTGAIEEGRAAVTKLLALDPSDKINAGLLLDIADRMGAEDED</sequence>
<evidence type="ECO:0000313" key="2">
    <source>
        <dbReference type="Proteomes" id="UP000236286"/>
    </source>
</evidence>
<organism evidence="1 2">
    <name type="scientific">Methylocella silvestris</name>
    <dbReference type="NCBI Taxonomy" id="199596"/>
    <lineage>
        <taxon>Bacteria</taxon>
        <taxon>Pseudomonadati</taxon>
        <taxon>Pseudomonadota</taxon>
        <taxon>Alphaproteobacteria</taxon>
        <taxon>Hyphomicrobiales</taxon>
        <taxon>Beijerinckiaceae</taxon>
        <taxon>Methylocella</taxon>
    </lineage>
</organism>
<reference evidence="1 2" key="1">
    <citation type="submission" date="2017-10" db="EMBL/GenBank/DDBJ databases">
        <title>Genome announcement of Methylocella silvestris TVC from permafrost.</title>
        <authorList>
            <person name="Wang J."/>
            <person name="Geng K."/>
            <person name="Ul-Haque F."/>
            <person name="Crombie A.T."/>
            <person name="Street L.E."/>
            <person name="Wookey P.A."/>
            <person name="Murrell J.C."/>
            <person name="Pratscher J."/>
        </authorList>
    </citation>
    <scope>NUCLEOTIDE SEQUENCE [LARGE SCALE GENOMIC DNA]</scope>
    <source>
        <strain evidence="1 2">TVC</strain>
    </source>
</reference>
<dbReference type="OrthoDB" id="192577at2"/>
<comment type="caution">
    <text evidence="1">The sequence shown here is derived from an EMBL/GenBank/DDBJ whole genome shotgun (WGS) entry which is preliminary data.</text>
</comment>
<evidence type="ECO:0008006" key="3">
    <source>
        <dbReference type="Google" id="ProtNLM"/>
    </source>
</evidence>
<evidence type="ECO:0000313" key="1">
    <source>
        <dbReference type="EMBL" id="PNG27697.1"/>
    </source>
</evidence>
<dbReference type="AlphaFoldDB" id="A0A2J7TLV0"/>
<accession>A0A2J7TLV0</accession>
<gene>
    <name evidence="1" type="ORF">CR492_01945</name>
</gene>
<protein>
    <recommendedName>
        <fullName evidence="3">Tetratricopeptide TPR_2 repeat protein</fullName>
    </recommendedName>
</protein>
<dbReference type="InterPro" id="IPR011990">
    <property type="entry name" value="TPR-like_helical_dom_sf"/>
</dbReference>
<name>A0A2J7TLV0_METSI</name>
<dbReference type="SUPFAM" id="SSF48452">
    <property type="entry name" value="TPR-like"/>
    <property type="match status" value="1"/>
</dbReference>
<dbReference type="EMBL" id="PDZR01000001">
    <property type="protein sequence ID" value="PNG27697.1"/>
    <property type="molecule type" value="Genomic_DNA"/>
</dbReference>
<dbReference type="Gene3D" id="1.25.40.10">
    <property type="entry name" value="Tetratricopeptide repeat domain"/>
    <property type="match status" value="1"/>
</dbReference>
<proteinExistence type="predicted"/>